<proteinExistence type="predicted"/>
<organism evidence="2 3">
    <name type="scientific">Citrus sinensis</name>
    <name type="common">Sweet orange</name>
    <name type="synonym">Citrus aurantium var. sinensis</name>
    <dbReference type="NCBI Taxonomy" id="2711"/>
    <lineage>
        <taxon>Eukaryota</taxon>
        <taxon>Viridiplantae</taxon>
        <taxon>Streptophyta</taxon>
        <taxon>Embryophyta</taxon>
        <taxon>Tracheophyta</taxon>
        <taxon>Spermatophyta</taxon>
        <taxon>Magnoliopsida</taxon>
        <taxon>eudicotyledons</taxon>
        <taxon>Gunneridae</taxon>
        <taxon>Pentapetalae</taxon>
        <taxon>rosids</taxon>
        <taxon>malvids</taxon>
        <taxon>Sapindales</taxon>
        <taxon>Rutaceae</taxon>
        <taxon>Aurantioideae</taxon>
        <taxon>Citrus</taxon>
    </lineage>
</organism>
<evidence type="ECO:0000313" key="3">
    <source>
        <dbReference type="Proteomes" id="UP000027120"/>
    </source>
</evidence>
<keyword evidence="1" id="KW-1133">Transmembrane helix</keyword>
<gene>
    <name evidence="2" type="ORF">CISIN_1g046114mg</name>
</gene>
<dbReference type="PANTHER" id="PTHR37184:SF2">
    <property type="entry name" value="CLAVATA3_ESR (CLE)-RELATED PROTEIN 43"/>
    <property type="match status" value="1"/>
</dbReference>
<sequence>MSSSSAGGKRIVYSSSSSSFSMVAAMLMIIMLVLQIWVCRDCQVGAIRIFSTPNEVEKQQMVTKNNKSYKEGDLVRKYFGGSAFNFSRTEKGIADDKRRVPSCPDPLHN</sequence>
<dbReference type="Proteomes" id="UP000027120">
    <property type="component" value="Unassembled WGS sequence"/>
</dbReference>
<evidence type="ECO:0000256" key="1">
    <source>
        <dbReference type="SAM" id="Phobius"/>
    </source>
</evidence>
<dbReference type="AlphaFoldDB" id="A0A067GNI3"/>
<accession>A0A067GNI3</accession>
<dbReference type="EMBL" id="KK784880">
    <property type="protein sequence ID" value="KDO76997.1"/>
    <property type="molecule type" value="Genomic_DNA"/>
</dbReference>
<name>A0A067GNI3_CITSI</name>
<keyword evidence="1" id="KW-0472">Membrane</keyword>
<dbReference type="InterPro" id="IPR040274">
    <property type="entry name" value="CLE27/CLE43"/>
</dbReference>
<reference evidence="2 3" key="1">
    <citation type="submission" date="2014-04" db="EMBL/GenBank/DDBJ databases">
        <authorList>
            <consortium name="International Citrus Genome Consortium"/>
            <person name="Gmitter F."/>
            <person name="Chen C."/>
            <person name="Farmerie W."/>
            <person name="Harkins T."/>
            <person name="Desany B."/>
            <person name="Mohiuddin M."/>
            <person name="Kodira C."/>
            <person name="Borodovsky M."/>
            <person name="Lomsadze A."/>
            <person name="Burns P."/>
            <person name="Jenkins J."/>
            <person name="Prochnik S."/>
            <person name="Shu S."/>
            <person name="Chapman J."/>
            <person name="Pitluck S."/>
            <person name="Schmutz J."/>
            <person name="Rokhsar D."/>
        </authorList>
    </citation>
    <scope>NUCLEOTIDE SEQUENCE</scope>
</reference>
<evidence type="ECO:0000313" key="2">
    <source>
        <dbReference type="EMBL" id="KDO76997.1"/>
    </source>
</evidence>
<dbReference type="PANTHER" id="PTHR37184">
    <property type="entry name" value="CLAVATA3/ESR (CLE)-RELATED PROTEIN 27"/>
    <property type="match status" value="1"/>
</dbReference>
<keyword evidence="1" id="KW-0812">Transmembrane</keyword>
<feature type="transmembrane region" description="Helical" evidence="1">
    <location>
        <begin position="20"/>
        <end position="38"/>
    </location>
</feature>
<protein>
    <submittedName>
        <fullName evidence="2">Uncharacterized protein</fullName>
    </submittedName>
</protein>
<keyword evidence="3" id="KW-1185">Reference proteome</keyword>